<sequence>MHIEELNEEEQLGERGVQACGDDVEGTIIVWDAKRVLVGAGARALFYPTLLYNVVRNKIEPEFHWWDRVDEFVLLGAVPFPADVPRLKELGVCGVVTLNEPYETLVPTSLYKDHDIDHLVIPTRDYLFAPSYPDICQAVDFIHVSFSPPLRPSTYVHCKAGRGRSTTIVLCYLVKHKNMTPEVAYDLVRSIRPRVLLASTQWQAVQNYYSCMKESEDGICKSDNVSGTSLCLPEKRVASAFDDESIVVVTDSDLDGYDETHESCLLSKKTSNNLKLACRFQFASQAAIGRLSCLWIRCQTSQEVLKKSLAEDSLTSQLEGIGVDIHGVLFLKLIVMHRFLQDRLQEEQANQLNVLVQAWEIRFTVSDEKSINGIEDISLSPSPTPGASPILRRFILHCQGGRNLEDCGEGRSSIFPYEEMTRRVLLNIAVASAISPALPSYAKTKSKNPFDERRLLEQNRRRQRENNAPENFPNFVREGFTVKVVAPDYYVKRDSGLMVWDIDVGKGESPKAGQQVTFHYVGYNESGRRIDSTYIQGSPARIRMGTNALVPGFEQGISDMKPGGKRRIIIPPELGPPVGPSTFFSSKQFEVFDVELVSIQDCVRRTIGFYSDFVCN</sequence>
<dbReference type="GO" id="GO:0003755">
    <property type="term" value="F:peptidyl-prolyl cis-trans isomerase activity"/>
    <property type="evidence" value="ECO:0007669"/>
    <property type="project" value="UniProtKB-KW"/>
</dbReference>
<keyword evidence="6" id="KW-0443">Lipid metabolism</keyword>
<dbReference type="InterPro" id="IPR016130">
    <property type="entry name" value="Tyr_Pase_AS"/>
</dbReference>
<keyword evidence="3" id="KW-0444">Lipid biosynthesis</keyword>
<dbReference type="PROSITE" id="PS00383">
    <property type="entry name" value="TYR_PHOSPHATASE_1"/>
    <property type="match status" value="1"/>
</dbReference>
<keyword evidence="5" id="KW-0904">Protein phosphatase</keyword>
<evidence type="ECO:0000256" key="2">
    <source>
        <dbReference type="ARBA" id="ARBA00008601"/>
    </source>
</evidence>
<dbReference type="InterPro" id="IPR000340">
    <property type="entry name" value="Dual-sp_phosphatase_cat-dom"/>
</dbReference>
<evidence type="ECO:0000256" key="4">
    <source>
        <dbReference type="ARBA" id="ARBA00022801"/>
    </source>
</evidence>
<dbReference type="InterPro" id="IPR000387">
    <property type="entry name" value="Tyr_Pase_dom"/>
</dbReference>
<dbReference type="InterPro" id="IPR001179">
    <property type="entry name" value="PPIase_FKBP_dom"/>
</dbReference>
<dbReference type="SMART" id="SM00195">
    <property type="entry name" value="DSPc"/>
    <property type="match status" value="1"/>
</dbReference>
<feature type="domain" description="PPIase FKBP-type" evidence="15">
    <location>
        <begin position="513"/>
        <end position="600"/>
    </location>
</feature>
<evidence type="ECO:0000313" key="16">
    <source>
        <dbReference type="EMBL" id="CAI9101271.1"/>
    </source>
</evidence>
<evidence type="ECO:0000256" key="12">
    <source>
        <dbReference type="PROSITE-ProRule" id="PRU00277"/>
    </source>
</evidence>
<comment type="catalytic activity">
    <reaction evidence="10">
        <text>a 1,2-diacyl-sn-glycero-3-phospho-(1'-sn-glycero-3'-phosphate) + H2O = a 1,2-diacyl-sn-glycero-3-phospho-(1'-sn-glycerol) + phosphate</text>
        <dbReference type="Rhea" id="RHEA:33751"/>
        <dbReference type="ChEBI" id="CHEBI:15377"/>
        <dbReference type="ChEBI" id="CHEBI:43474"/>
        <dbReference type="ChEBI" id="CHEBI:60110"/>
        <dbReference type="ChEBI" id="CHEBI:64716"/>
        <dbReference type="EC" id="3.1.3.27"/>
    </reaction>
    <physiologicalReaction direction="left-to-right" evidence="10">
        <dbReference type="Rhea" id="RHEA:33752"/>
    </physiologicalReaction>
</comment>
<dbReference type="SMART" id="SM00404">
    <property type="entry name" value="PTPc_motif"/>
    <property type="match status" value="1"/>
</dbReference>
<dbReference type="Proteomes" id="UP001161247">
    <property type="component" value="Chromosome 4"/>
</dbReference>
<dbReference type="InterPro" id="IPR044239">
    <property type="entry name" value="FKBP20-2-like"/>
</dbReference>
<feature type="domain" description="Tyrosine-protein phosphatase" evidence="13">
    <location>
        <begin position="65"/>
        <end position="221"/>
    </location>
</feature>
<dbReference type="CDD" id="cd14524">
    <property type="entry name" value="PTPMT1"/>
    <property type="match status" value="1"/>
</dbReference>
<feature type="domain" description="Tyrosine specific protein phosphatases" evidence="14">
    <location>
        <begin position="133"/>
        <end position="203"/>
    </location>
</feature>
<dbReference type="PANTHER" id="PTHR47414">
    <property type="entry name" value="PEPTIDYL-PROLYL CIS-TRANS ISOMERASE FKBP20-2, CHLOROPLASTIC"/>
    <property type="match status" value="1"/>
</dbReference>
<evidence type="ECO:0000256" key="5">
    <source>
        <dbReference type="ARBA" id="ARBA00022912"/>
    </source>
</evidence>
<dbReference type="EC" id="5.2.1.8" evidence="12"/>
<dbReference type="PROSITE" id="PS50056">
    <property type="entry name" value="TYR_PHOSPHATASE_2"/>
    <property type="match status" value="1"/>
</dbReference>
<dbReference type="InterPro" id="IPR029021">
    <property type="entry name" value="Prot-tyrosine_phosphatase-like"/>
</dbReference>
<dbReference type="Gene3D" id="3.90.190.10">
    <property type="entry name" value="Protein tyrosine phosphatase superfamily"/>
    <property type="match status" value="1"/>
</dbReference>
<dbReference type="InterPro" id="IPR046357">
    <property type="entry name" value="PPIase_dom_sf"/>
</dbReference>
<dbReference type="GO" id="GO:0008654">
    <property type="term" value="P:phospholipid biosynthetic process"/>
    <property type="evidence" value="ECO:0007669"/>
    <property type="project" value="UniProtKB-KW"/>
</dbReference>
<dbReference type="GO" id="GO:0004721">
    <property type="term" value="F:phosphoprotein phosphatase activity"/>
    <property type="evidence" value="ECO:0007669"/>
    <property type="project" value="UniProtKB-KW"/>
</dbReference>
<evidence type="ECO:0000259" key="14">
    <source>
        <dbReference type="PROSITE" id="PS50056"/>
    </source>
</evidence>
<protein>
    <recommendedName>
        <fullName evidence="12">peptidylprolyl isomerase</fullName>
        <ecNumber evidence="12">5.2.1.8</ecNumber>
    </recommendedName>
</protein>
<reference evidence="16" key="1">
    <citation type="submission" date="2023-03" db="EMBL/GenBank/DDBJ databases">
        <authorList>
            <person name="Julca I."/>
        </authorList>
    </citation>
    <scope>NUCLEOTIDE SEQUENCE</scope>
</reference>
<evidence type="ECO:0000256" key="10">
    <source>
        <dbReference type="ARBA" id="ARBA00050944"/>
    </source>
</evidence>
<comment type="similarity">
    <text evidence="2">Belongs to the protein-tyrosine phosphatase family. Non-receptor class dual specificity subfamily.</text>
</comment>
<dbReference type="PROSITE" id="PS50059">
    <property type="entry name" value="FKBP_PPIASE"/>
    <property type="match status" value="1"/>
</dbReference>
<comment type="function">
    <text evidence="11">Exhibits phosphatidylglycerophosphate phosphatase activity. Involved in root growth and columella cells organization. May possess protein phosphatase activity.</text>
</comment>
<evidence type="ECO:0000256" key="8">
    <source>
        <dbReference type="ARBA" id="ARBA00023264"/>
    </source>
</evidence>
<evidence type="ECO:0000259" key="13">
    <source>
        <dbReference type="PROSITE" id="PS50054"/>
    </source>
</evidence>
<evidence type="ECO:0000256" key="7">
    <source>
        <dbReference type="ARBA" id="ARBA00023209"/>
    </source>
</evidence>
<keyword evidence="8" id="KW-1208">Phospholipid metabolism</keyword>
<comment type="catalytic activity">
    <reaction evidence="12">
        <text>[protein]-peptidylproline (omega=180) = [protein]-peptidylproline (omega=0)</text>
        <dbReference type="Rhea" id="RHEA:16237"/>
        <dbReference type="Rhea" id="RHEA-COMP:10747"/>
        <dbReference type="Rhea" id="RHEA-COMP:10748"/>
        <dbReference type="ChEBI" id="CHEBI:83833"/>
        <dbReference type="ChEBI" id="CHEBI:83834"/>
        <dbReference type="EC" id="5.2.1.8"/>
    </reaction>
</comment>
<dbReference type="SUPFAM" id="SSF54534">
    <property type="entry name" value="FKBP-like"/>
    <property type="match status" value="1"/>
</dbReference>
<keyword evidence="12" id="KW-0697">Rotamase</keyword>
<keyword evidence="4" id="KW-0378">Hydrolase</keyword>
<dbReference type="PANTHER" id="PTHR47414:SF1">
    <property type="entry name" value="PEPTIDYL-PROLYL CIS-TRANS ISOMERASE FKBP20-2, CHLOROPLASTIC"/>
    <property type="match status" value="1"/>
</dbReference>
<dbReference type="AlphaFoldDB" id="A0AAV1D1K5"/>
<dbReference type="SUPFAM" id="SSF52799">
    <property type="entry name" value="(Phosphotyrosine protein) phosphatases II"/>
    <property type="match status" value="1"/>
</dbReference>
<dbReference type="FunFam" id="3.90.190.10:FF:000051">
    <property type="entry name" value="Dual specificity phosphatase domain protein"/>
    <property type="match status" value="1"/>
</dbReference>
<gene>
    <name evidence="16" type="ORF">OLC1_LOCUS10898</name>
</gene>
<keyword evidence="7" id="KW-0594">Phospholipid biosynthesis</keyword>
<evidence type="ECO:0000313" key="17">
    <source>
        <dbReference type="Proteomes" id="UP001161247"/>
    </source>
</evidence>
<dbReference type="InterPro" id="IPR020422">
    <property type="entry name" value="TYR_PHOSPHATASE_DUAL_dom"/>
</dbReference>
<accession>A0AAV1D1K5</accession>
<comment type="pathway">
    <text evidence="9">Phospholipid metabolism; phosphatidylglycerol biosynthesis; phosphatidylglycerol from CDP-diacylglycerol: step 2/2.</text>
</comment>
<dbReference type="EMBL" id="OX459121">
    <property type="protein sequence ID" value="CAI9101271.1"/>
    <property type="molecule type" value="Genomic_DNA"/>
</dbReference>
<dbReference type="Gene3D" id="3.10.50.40">
    <property type="match status" value="1"/>
</dbReference>
<dbReference type="GO" id="GO:0008962">
    <property type="term" value="F:phosphatidylglycerophosphatase activity"/>
    <property type="evidence" value="ECO:0007669"/>
    <property type="project" value="UniProtKB-EC"/>
</dbReference>
<evidence type="ECO:0000256" key="3">
    <source>
        <dbReference type="ARBA" id="ARBA00022516"/>
    </source>
</evidence>
<comment type="pathway">
    <text evidence="1">Lipid metabolism.</text>
</comment>
<dbReference type="InterPro" id="IPR044596">
    <property type="entry name" value="PTPMT1-like"/>
</dbReference>
<evidence type="ECO:0000256" key="9">
    <source>
        <dbReference type="ARBA" id="ARBA00024192"/>
    </source>
</evidence>
<dbReference type="Pfam" id="PF00782">
    <property type="entry name" value="DSPc"/>
    <property type="match status" value="1"/>
</dbReference>
<keyword evidence="17" id="KW-1185">Reference proteome</keyword>
<proteinExistence type="inferred from homology"/>
<evidence type="ECO:0000256" key="6">
    <source>
        <dbReference type="ARBA" id="ARBA00023098"/>
    </source>
</evidence>
<dbReference type="InterPro" id="IPR003595">
    <property type="entry name" value="Tyr_Pase_cat"/>
</dbReference>
<name>A0AAV1D1K5_OLDCO</name>
<dbReference type="Pfam" id="PF00254">
    <property type="entry name" value="FKBP_C"/>
    <property type="match status" value="1"/>
</dbReference>
<organism evidence="16 17">
    <name type="scientific">Oldenlandia corymbosa var. corymbosa</name>
    <dbReference type="NCBI Taxonomy" id="529605"/>
    <lineage>
        <taxon>Eukaryota</taxon>
        <taxon>Viridiplantae</taxon>
        <taxon>Streptophyta</taxon>
        <taxon>Embryophyta</taxon>
        <taxon>Tracheophyta</taxon>
        <taxon>Spermatophyta</taxon>
        <taxon>Magnoliopsida</taxon>
        <taxon>eudicotyledons</taxon>
        <taxon>Gunneridae</taxon>
        <taxon>Pentapetalae</taxon>
        <taxon>asterids</taxon>
        <taxon>lamiids</taxon>
        <taxon>Gentianales</taxon>
        <taxon>Rubiaceae</taxon>
        <taxon>Rubioideae</taxon>
        <taxon>Spermacoceae</taxon>
        <taxon>Hedyotis-Oldenlandia complex</taxon>
        <taxon>Oldenlandia</taxon>
    </lineage>
</organism>
<keyword evidence="12" id="KW-0413">Isomerase</keyword>
<evidence type="ECO:0000256" key="1">
    <source>
        <dbReference type="ARBA" id="ARBA00005189"/>
    </source>
</evidence>
<dbReference type="PROSITE" id="PS50054">
    <property type="entry name" value="TYR_PHOSPHATASE_DUAL"/>
    <property type="match status" value="1"/>
</dbReference>
<evidence type="ECO:0000259" key="15">
    <source>
        <dbReference type="PROSITE" id="PS50059"/>
    </source>
</evidence>
<dbReference type="GO" id="GO:0048364">
    <property type="term" value="P:root development"/>
    <property type="evidence" value="ECO:0007669"/>
    <property type="project" value="UniProtKB-ARBA"/>
</dbReference>
<evidence type="ECO:0000256" key="11">
    <source>
        <dbReference type="ARBA" id="ARBA00053902"/>
    </source>
</evidence>